<reference evidence="2 4" key="2">
    <citation type="submission" date="2021-03" db="EMBL/GenBank/DDBJ databases">
        <title>Mucilaginibacter strains isolated from gold and copper mining confer multi heavy-metal resistance.</title>
        <authorList>
            <person name="Li Y."/>
        </authorList>
    </citation>
    <scope>NUCLEOTIDE SEQUENCE [LARGE SCALE GENOMIC DNA]</scope>
    <source>
        <strain evidence="2 4">P2-4</strain>
    </source>
</reference>
<evidence type="ECO:0000313" key="4">
    <source>
        <dbReference type="Proteomes" id="UP000663940"/>
    </source>
</evidence>
<dbReference type="EMBL" id="CP043451">
    <property type="protein sequence ID" value="QEM07543.1"/>
    <property type="molecule type" value="Genomic_DNA"/>
</dbReference>
<accession>A0AAE6JLJ2</accession>
<dbReference type="EMBL" id="CP071880">
    <property type="protein sequence ID" value="QTE49892.1"/>
    <property type="molecule type" value="Genomic_DNA"/>
</dbReference>
<sequence length="112" mass="12783">MFNWLKRKKSIYNNWDFGDIADFDTIENPDSRQFVNKDGTRVIYVSALHVSGGDTFLTDSFAGKPTMVKNADSWQLKGTKKSKNQILVCVISVSKQDDIEWANIFFDSIAPR</sequence>
<dbReference type="Proteomes" id="UP000250557">
    <property type="component" value="Chromosome"/>
</dbReference>
<evidence type="ECO:0000313" key="1">
    <source>
        <dbReference type="EMBL" id="QEM07543.1"/>
    </source>
</evidence>
<dbReference type="RefSeq" id="WP_112651160.1">
    <property type="nucleotide sequence ID" value="NZ_CP043451.1"/>
</dbReference>
<proteinExistence type="predicted"/>
<dbReference type="Proteomes" id="UP000663940">
    <property type="component" value="Chromosome"/>
</dbReference>
<evidence type="ECO:0000313" key="2">
    <source>
        <dbReference type="EMBL" id="QTE49892.1"/>
    </source>
</evidence>
<protein>
    <submittedName>
        <fullName evidence="1">Uncharacterized protein</fullName>
    </submittedName>
</protein>
<keyword evidence="4" id="KW-1185">Reference proteome</keyword>
<reference evidence="1 3" key="1">
    <citation type="submission" date="2019-08" db="EMBL/GenBank/DDBJ databases">
        <title>Comparative genome analysis confer to the adaptation heavy metal polluted environment.</title>
        <authorList>
            <person name="Li Y."/>
        </authorList>
    </citation>
    <scope>NUCLEOTIDE SEQUENCE [LARGE SCALE GENOMIC DNA]</scope>
    <source>
        <strain evidence="1 3">P2</strain>
    </source>
</reference>
<evidence type="ECO:0000313" key="3">
    <source>
        <dbReference type="Proteomes" id="UP000250557"/>
    </source>
</evidence>
<name>A0AAE6JLJ2_9SPHI</name>
<dbReference type="AlphaFoldDB" id="A0AAE6JLJ2"/>
<organism evidence="1 3">
    <name type="scientific">Mucilaginibacter rubeus</name>
    <dbReference type="NCBI Taxonomy" id="2027860"/>
    <lineage>
        <taxon>Bacteria</taxon>
        <taxon>Pseudomonadati</taxon>
        <taxon>Bacteroidota</taxon>
        <taxon>Sphingobacteriia</taxon>
        <taxon>Sphingobacteriales</taxon>
        <taxon>Sphingobacteriaceae</taxon>
        <taxon>Mucilaginibacter</taxon>
    </lineage>
</organism>
<gene>
    <name evidence="1" type="ORF">DIU31_030080</name>
    <name evidence="2" type="ORF">J3L21_30935</name>
</gene>